<feature type="region of interest" description="Disordered" evidence="1">
    <location>
        <begin position="42"/>
        <end position="88"/>
    </location>
</feature>
<evidence type="ECO:0000313" key="3">
    <source>
        <dbReference type="Proteomes" id="UP001151760"/>
    </source>
</evidence>
<dbReference type="SUPFAM" id="SSF56219">
    <property type="entry name" value="DNase I-like"/>
    <property type="match status" value="1"/>
</dbReference>
<dbReference type="PANTHER" id="PTHR33116">
    <property type="entry name" value="REVERSE TRANSCRIPTASE ZINC-BINDING DOMAIN-CONTAINING PROTEIN-RELATED-RELATED"/>
    <property type="match status" value="1"/>
</dbReference>
<dbReference type="InterPro" id="IPR036691">
    <property type="entry name" value="Endo/exonu/phosph_ase_sf"/>
</dbReference>
<accession>A0ABQ5F942</accession>
<proteinExistence type="predicted"/>
<protein>
    <submittedName>
        <fullName evidence="2">RNA-directed DNA polymerase, eukaryota, reverse transcriptase zinc-binding domain protein</fullName>
    </submittedName>
</protein>
<evidence type="ECO:0000313" key="2">
    <source>
        <dbReference type="EMBL" id="GJT59438.1"/>
    </source>
</evidence>
<organism evidence="2 3">
    <name type="scientific">Tanacetum coccineum</name>
    <dbReference type="NCBI Taxonomy" id="301880"/>
    <lineage>
        <taxon>Eukaryota</taxon>
        <taxon>Viridiplantae</taxon>
        <taxon>Streptophyta</taxon>
        <taxon>Embryophyta</taxon>
        <taxon>Tracheophyta</taxon>
        <taxon>Spermatophyta</taxon>
        <taxon>Magnoliopsida</taxon>
        <taxon>eudicotyledons</taxon>
        <taxon>Gunneridae</taxon>
        <taxon>Pentapetalae</taxon>
        <taxon>asterids</taxon>
        <taxon>campanulids</taxon>
        <taxon>Asterales</taxon>
        <taxon>Asteraceae</taxon>
        <taxon>Asteroideae</taxon>
        <taxon>Anthemideae</taxon>
        <taxon>Anthemidinae</taxon>
        <taxon>Tanacetum</taxon>
    </lineage>
</organism>
<dbReference type="EMBL" id="BQNB010017110">
    <property type="protein sequence ID" value="GJT59438.1"/>
    <property type="molecule type" value="Genomic_DNA"/>
</dbReference>
<dbReference type="GO" id="GO:0003964">
    <property type="term" value="F:RNA-directed DNA polymerase activity"/>
    <property type="evidence" value="ECO:0007669"/>
    <property type="project" value="UniProtKB-KW"/>
</dbReference>
<dbReference type="PANTHER" id="PTHR33116:SF79">
    <property type="entry name" value="REVERSE TRANSCRIPTASE DOMAIN, ZINC FINGER, CCHC-TYPE-RELATED"/>
    <property type="match status" value="1"/>
</dbReference>
<keyword evidence="3" id="KW-1185">Reference proteome</keyword>
<reference evidence="2" key="1">
    <citation type="journal article" date="2022" name="Int. J. Mol. Sci.">
        <title>Draft Genome of Tanacetum Coccineum: Genomic Comparison of Closely Related Tanacetum-Family Plants.</title>
        <authorList>
            <person name="Yamashiro T."/>
            <person name="Shiraishi A."/>
            <person name="Nakayama K."/>
            <person name="Satake H."/>
        </authorList>
    </citation>
    <scope>NUCLEOTIDE SEQUENCE</scope>
</reference>
<dbReference type="Gene3D" id="3.60.10.10">
    <property type="entry name" value="Endonuclease/exonuclease/phosphatase"/>
    <property type="match status" value="1"/>
</dbReference>
<keyword evidence="2" id="KW-0548">Nucleotidyltransferase</keyword>
<gene>
    <name evidence="2" type="ORF">Tco_1002971</name>
</gene>
<keyword evidence="2" id="KW-0695">RNA-directed DNA polymerase</keyword>
<evidence type="ECO:0000256" key="1">
    <source>
        <dbReference type="SAM" id="MobiDB-lite"/>
    </source>
</evidence>
<sequence length="820" mass="93461">MDEDDKCFKLVVVDLHMHVIFWWRKESSWEYDLEVARFKRPGKTHSSKAVEGQYKPNSRVRIPNPSESKSYASAVNGEEKRNTSTTQRSDLKSIMLNDSDLIKVEESTKVELVKVQEVGTMNAVHRLYDVMSEEATNDKEEEANDLEEKKSLCDDNVNEIGLHQVEVSIEEKQQELNVEVKSTHTEEKKQEIEVERKVSYMDDDQEGKSYEVETDPSCPPRFEFLMKLDMHDQQSCEYSNTSKWTNSDDTFFMINVYGPHDTQAKVLLWNTLCTFIMNHARKYLLFGDLNEVINESERFGSLFSRPDAQCFNSFIDETNLVEIPDLKATVLERGKSDHNPILLHVEKTDYGPYPFKFFHSWLIRPDFDSMMKEVLADSSTSSVTGTRLKDRLKLLKATDLERKERLKLLQECKDLDRISGMDLTQKAHSHWDIEGDENTKYFHRLINQRRSQQMVKGVMIEGVWRSDPVQLDKDASVEEIKNAVWDCGSSKAPGPDGFLFLFLKMYWDLLKDDVVEFISSFLTSGQMSLGDKWRGWIRACLQSARTSILVNGSPTKEFSIKRGLRQGDPLSLFLFILVMEGLHVALKDAHQARLIKGVSSEEVVSLASLTGCSPGNLPFKYLGLPIGANMNQVSNWNTLVDRFRTKLSSWKANLLSIGDRLTLIKSVLGSIGIYYMSKFKVPETVNKLLEKLRATFFLGGDNENRKTSWINWPQVLAPKAHVIHGEDGGLISTHYSMHGTWANVVLTIHDLHNNNIIPNNSMRIKLGCGSKLIVGLTIDGIGIGEDTHRGGRMGNVTLILTQQIQQFIKTSMRTMAMALV</sequence>
<reference evidence="2" key="2">
    <citation type="submission" date="2022-01" db="EMBL/GenBank/DDBJ databases">
        <authorList>
            <person name="Yamashiro T."/>
            <person name="Shiraishi A."/>
            <person name="Satake H."/>
            <person name="Nakayama K."/>
        </authorList>
    </citation>
    <scope>NUCLEOTIDE SEQUENCE</scope>
</reference>
<dbReference type="Proteomes" id="UP001151760">
    <property type="component" value="Unassembled WGS sequence"/>
</dbReference>
<comment type="caution">
    <text evidence="2">The sequence shown here is derived from an EMBL/GenBank/DDBJ whole genome shotgun (WGS) entry which is preliminary data.</text>
</comment>
<name>A0ABQ5F942_9ASTR</name>
<keyword evidence="2" id="KW-0808">Transferase</keyword>